<evidence type="ECO:0000259" key="12">
    <source>
        <dbReference type="Pfam" id="PF20260"/>
    </source>
</evidence>
<dbReference type="InterPro" id="IPR029028">
    <property type="entry name" value="Alpha/beta_knot_MTases"/>
</dbReference>
<comment type="similarity">
    <text evidence="2">Belongs to the RNA methyltransferase RsmE family.</text>
</comment>
<dbReference type="GO" id="GO:0070042">
    <property type="term" value="F:rRNA (uridine-N3-)-methyltransferase activity"/>
    <property type="evidence" value="ECO:0007669"/>
    <property type="project" value="TreeGrafter"/>
</dbReference>
<dbReference type="InterPro" id="IPR029026">
    <property type="entry name" value="tRNA_m1G_MTases_N"/>
</dbReference>
<dbReference type="PANTHER" id="PTHR30027:SF3">
    <property type="entry name" value="16S RRNA (URACIL(1498)-N(3))-METHYLTRANSFERASE"/>
    <property type="match status" value="1"/>
</dbReference>
<feature type="domain" description="Ribosomal RNA small subunit methyltransferase E PUA-like" evidence="12">
    <location>
        <begin position="75"/>
        <end position="120"/>
    </location>
</feature>
<dbReference type="Pfam" id="PF04452">
    <property type="entry name" value="Methyltrans_RNA"/>
    <property type="match status" value="1"/>
</dbReference>
<evidence type="ECO:0000256" key="10">
    <source>
        <dbReference type="ARBA" id="ARBA00047944"/>
    </source>
</evidence>
<evidence type="ECO:0000256" key="5">
    <source>
        <dbReference type="ARBA" id="ARBA00022552"/>
    </source>
</evidence>
<protein>
    <recommendedName>
        <fullName evidence="3">16S rRNA (uracil(1498)-N(3))-methyltransferase</fullName>
        <ecNumber evidence="3">2.1.1.193</ecNumber>
    </recommendedName>
</protein>
<name>A9NTD9_PICSI</name>
<dbReference type="InterPro" id="IPR046886">
    <property type="entry name" value="RsmE_MTase_dom"/>
</dbReference>
<dbReference type="EC" id="2.1.1.193" evidence="3"/>
<evidence type="ECO:0000313" key="13">
    <source>
        <dbReference type="EMBL" id="ABK23900.1"/>
    </source>
</evidence>
<dbReference type="GO" id="GO:0005737">
    <property type="term" value="C:cytoplasm"/>
    <property type="evidence" value="ECO:0007669"/>
    <property type="project" value="UniProtKB-SubCell"/>
</dbReference>
<dbReference type="SUPFAM" id="SSF75217">
    <property type="entry name" value="alpha/beta knot"/>
    <property type="match status" value="1"/>
</dbReference>
<comment type="function">
    <text evidence="9">Specifically methylates the N3 position of the uracil ring of uridine 1498 (m3U1498) in 16S rRNA. Acts on the fully assembled 30S ribosomal subunit.</text>
</comment>
<feature type="domain" description="Ribosomal RNA small subunit methyltransferase E methyltransferase" evidence="11">
    <location>
        <begin position="136"/>
        <end position="290"/>
    </location>
</feature>
<dbReference type="GO" id="GO:0070475">
    <property type="term" value="P:rRNA base methylation"/>
    <property type="evidence" value="ECO:0007669"/>
    <property type="project" value="TreeGrafter"/>
</dbReference>
<dbReference type="InterPro" id="IPR046887">
    <property type="entry name" value="RsmE_PUA-like"/>
</dbReference>
<evidence type="ECO:0000256" key="4">
    <source>
        <dbReference type="ARBA" id="ARBA00022490"/>
    </source>
</evidence>
<dbReference type="SUPFAM" id="SSF88697">
    <property type="entry name" value="PUA domain-like"/>
    <property type="match status" value="1"/>
</dbReference>
<sequence length="301" mass="32590">MPSSISAYSTFRPLNIFGLQVLSKKLLPTGTLEIGSTYKPTSSSFSTASANKPRGGLPRFYSEVLPAGKDKIVRIEGDEFWHMTKALRLGVQDRVELFNARGGLVEGVVLRVERSSADIVALEEPLLLTPTGVQWHVFAAFGTLKGGRADWLIEKCTELGASSVTPLLTERSTLISGNRVERWQRVMLAAIKQCQRLHQMVVKTPTGIESILPRIETSSVSFLAMAEATPIVEVLPKVDKKDGGLLIVGPEGDFTDKEVRALTEAGAIPVGLGPCRLRVETATIALLAAAMLWADAQPIDL</sequence>
<proteinExistence type="evidence at transcript level"/>
<evidence type="ECO:0000256" key="6">
    <source>
        <dbReference type="ARBA" id="ARBA00022603"/>
    </source>
</evidence>
<keyword evidence="6" id="KW-0489">Methyltransferase</keyword>
<evidence type="ECO:0000256" key="2">
    <source>
        <dbReference type="ARBA" id="ARBA00005528"/>
    </source>
</evidence>
<dbReference type="InterPro" id="IPR015947">
    <property type="entry name" value="PUA-like_sf"/>
</dbReference>
<evidence type="ECO:0000256" key="7">
    <source>
        <dbReference type="ARBA" id="ARBA00022679"/>
    </source>
</evidence>
<dbReference type="EMBL" id="EF084588">
    <property type="protein sequence ID" value="ABK23900.1"/>
    <property type="molecule type" value="mRNA"/>
</dbReference>
<dbReference type="Gene3D" id="3.40.1280.10">
    <property type="match status" value="1"/>
</dbReference>
<dbReference type="FunFam" id="3.40.1280.10:FF:000018">
    <property type="entry name" value="uncharacterized protein LOC106771328 isoform X2"/>
    <property type="match status" value="1"/>
</dbReference>
<dbReference type="PANTHER" id="PTHR30027">
    <property type="entry name" value="RIBOSOMAL RNA SMALL SUBUNIT METHYLTRANSFERASE E"/>
    <property type="match status" value="1"/>
</dbReference>
<keyword evidence="8" id="KW-0949">S-adenosyl-L-methionine</keyword>
<reference evidence="13" key="1">
    <citation type="journal article" date="2008" name="BMC Genomics">
        <title>A conifer genomics resource of 200,000 spruce (Picea spp.) ESTs and 6,464 high-quality, sequence-finished full-length cDNAs for Sitka spruce (Picea sitchensis).</title>
        <authorList>
            <person name="Ralph S.G."/>
            <person name="Chun H.J."/>
            <person name="Kolosova N."/>
            <person name="Cooper D."/>
            <person name="Oddy C."/>
            <person name="Ritland C.E."/>
            <person name="Kirkpatrick R."/>
            <person name="Moore R."/>
            <person name="Barber S."/>
            <person name="Holt R.A."/>
            <person name="Jones S.J."/>
            <person name="Marra M.A."/>
            <person name="Douglas C.J."/>
            <person name="Ritland K."/>
            <person name="Bohlmann J."/>
        </authorList>
    </citation>
    <scope>NUCLEOTIDE SEQUENCE</scope>
    <source>
        <tissue evidence="13">Green portion of the leader tissue</tissue>
    </source>
</reference>
<comment type="catalytic activity">
    <reaction evidence="10">
        <text>uridine(1498) in 16S rRNA + S-adenosyl-L-methionine = N(3)-methyluridine(1498) in 16S rRNA + S-adenosyl-L-homocysteine + H(+)</text>
        <dbReference type="Rhea" id="RHEA:42920"/>
        <dbReference type="Rhea" id="RHEA-COMP:10283"/>
        <dbReference type="Rhea" id="RHEA-COMP:10284"/>
        <dbReference type="ChEBI" id="CHEBI:15378"/>
        <dbReference type="ChEBI" id="CHEBI:57856"/>
        <dbReference type="ChEBI" id="CHEBI:59789"/>
        <dbReference type="ChEBI" id="CHEBI:65315"/>
        <dbReference type="ChEBI" id="CHEBI:74502"/>
        <dbReference type="EC" id="2.1.1.193"/>
    </reaction>
</comment>
<organism evidence="13">
    <name type="scientific">Picea sitchensis</name>
    <name type="common">Sitka spruce</name>
    <name type="synonym">Pinus sitchensis</name>
    <dbReference type="NCBI Taxonomy" id="3332"/>
    <lineage>
        <taxon>Eukaryota</taxon>
        <taxon>Viridiplantae</taxon>
        <taxon>Streptophyta</taxon>
        <taxon>Embryophyta</taxon>
        <taxon>Tracheophyta</taxon>
        <taxon>Spermatophyta</taxon>
        <taxon>Pinopsida</taxon>
        <taxon>Pinidae</taxon>
        <taxon>Conifers I</taxon>
        <taxon>Pinales</taxon>
        <taxon>Pinaceae</taxon>
        <taxon>Picea</taxon>
    </lineage>
</organism>
<dbReference type="AlphaFoldDB" id="A9NTD9"/>
<evidence type="ECO:0000259" key="11">
    <source>
        <dbReference type="Pfam" id="PF04452"/>
    </source>
</evidence>
<evidence type="ECO:0000256" key="1">
    <source>
        <dbReference type="ARBA" id="ARBA00004496"/>
    </source>
</evidence>
<dbReference type="CDD" id="cd18084">
    <property type="entry name" value="RsmE-like"/>
    <property type="match status" value="1"/>
</dbReference>
<accession>A9NTD9</accession>
<dbReference type="Pfam" id="PF20260">
    <property type="entry name" value="PUA_4"/>
    <property type="match status" value="1"/>
</dbReference>
<evidence type="ECO:0000256" key="3">
    <source>
        <dbReference type="ARBA" id="ARBA00012328"/>
    </source>
</evidence>
<comment type="subcellular location">
    <subcellularLocation>
        <location evidence="1">Cytoplasm</location>
    </subcellularLocation>
</comment>
<keyword evidence="4" id="KW-0963">Cytoplasm</keyword>
<dbReference type="InterPro" id="IPR006700">
    <property type="entry name" value="RsmE"/>
</dbReference>
<keyword evidence="7" id="KW-0808">Transferase</keyword>
<dbReference type="NCBIfam" id="TIGR00046">
    <property type="entry name" value="RsmE family RNA methyltransferase"/>
    <property type="match status" value="1"/>
</dbReference>
<evidence type="ECO:0000256" key="8">
    <source>
        <dbReference type="ARBA" id="ARBA00022691"/>
    </source>
</evidence>
<keyword evidence="5" id="KW-0698">rRNA processing</keyword>
<evidence type="ECO:0000256" key="9">
    <source>
        <dbReference type="ARBA" id="ARBA00025699"/>
    </source>
</evidence>